<dbReference type="GO" id="GO:0005737">
    <property type="term" value="C:cytoplasm"/>
    <property type="evidence" value="ECO:0007669"/>
    <property type="project" value="TreeGrafter"/>
</dbReference>
<keyword evidence="11" id="KW-0325">Glycoprotein</keyword>
<evidence type="ECO:0000256" key="4">
    <source>
        <dbReference type="ARBA" id="ARBA00022606"/>
    </source>
</evidence>
<evidence type="ECO:0000256" key="9">
    <source>
        <dbReference type="ARBA" id="ARBA00023157"/>
    </source>
</evidence>
<evidence type="ECO:0000256" key="8">
    <source>
        <dbReference type="ARBA" id="ARBA00023136"/>
    </source>
</evidence>
<evidence type="ECO:0000256" key="10">
    <source>
        <dbReference type="ARBA" id="ARBA00023170"/>
    </source>
</evidence>
<dbReference type="AlphaFoldDB" id="A0AAN9TVD3"/>
<feature type="transmembrane region" description="Helical" evidence="12">
    <location>
        <begin position="6"/>
        <end position="26"/>
    </location>
</feature>
<keyword evidence="8 12" id="KW-0472">Membrane</keyword>
<comment type="subcellular location">
    <subcellularLocation>
        <location evidence="1">Cell membrane</location>
        <topology evidence="1">Multi-pass membrane protein</topology>
    </subcellularLocation>
</comment>
<comment type="similarity">
    <text evidence="2">Belongs to the CD36 family.</text>
</comment>
<evidence type="ECO:0000256" key="2">
    <source>
        <dbReference type="ARBA" id="ARBA00010532"/>
    </source>
</evidence>
<evidence type="ECO:0000313" key="13">
    <source>
        <dbReference type="EMBL" id="KAK7603586.1"/>
    </source>
</evidence>
<keyword evidence="4" id="KW-0716">Sensory transduction</keyword>
<dbReference type="PANTHER" id="PTHR11923:SF69">
    <property type="entry name" value="SENSORY NEURON MEMBRANE PROTEIN 1"/>
    <property type="match status" value="1"/>
</dbReference>
<dbReference type="GO" id="GO:0005886">
    <property type="term" value="C:plasma membrane"/>
    <property type="evidence" value="ECO:0007669"/>
    <property type="project" value="UniProtKB-SubCell"/>
</dbReference>
<accession>A0AAN9TVD3</accession>
<dbReference type="PANTHER" id="PTHR11923">
    <property type="entry name" value="SCAVENGER RECEPTOR CLASS B TYPE-1 SR-B1"/>
    <property type="match status" value="1"/>
</dbReference>
<organism evidence="13 14">
    <name type="scientific">Parthenolecanium corni</name>
    <dbReference type="NCBI Taxonomy" id="536013"/>
    <lineage>
        <taxon>Eukaryota</taxon>
        <taxon>Metazoa</taxon>
        <taxon>Ecdysozoa</taxon>
        <taxon>Arthropoda</taxon>
        <taxon>Hexapoda</taxon>
        <taxon>Insecta</taxon>
        <taxon>Pterygota</taxon>
        <taxon>Neoptera</taxon>
        <taxon>Paraneoptera</taxon>
        <taxon>Hemiptera</taxon>
        <taxon>Sternorrhyncha</taxon>
        <taxon>Coccoidea</taxon>
        <taxon>Coccidae</taxon>
        <taxon>Parthenolecanium</taxon>
    </lineage>
</organism>
<dbReference type="InterPro" id="IPR002159">
    <property type="entry name" value="CD36_fam"/>
</dbReference>
<keyword evidence="3" id="KW-1003">Cell membrane</keyword>
<protein>
    <recommendedName>
        <fullName evidence="15">Sensory neuron membrane protein 1</fullName>
    </recommendedName>
</protein>
<evidence type="ECO:0000256" key="3">
    <source>
        <dbReference type="ARBA" id="ARBA00022475"/>
    </source>
</evidence>
<keyword evidence="7 12" id="KW-1133">Transmembrane helix</keyword>
<evidence type="ECO:0000256" key="1">
    <source>
        <dbReference type="ARBA" id="ARBA00004651"/>
    </source>
</evidence>
<gene>
    <name evidence="13" type="ORF">V9T40_003585</name>
</gene>
<comment type="caution">
    <text evidence="13">The sequence shown here is derived from an EMBL/GenBank/DDBJ whole genome shotgun (WGS) entry which is preliminary data.</text>
</comment>
<evidence type="ECO:0000256" key="7">
    <source>
        <dbReference type="ARBA" id="ARBA00022989"/>
    </source>
</evidence>
<dbReference type="PRINTS" id="PR01609">
    <property type="entry name" value="CD36FAMILY"/>
</dbReference>
<name>A0AAN9TVD3_9HEMI</name>
<feature type="transmembrane region" description="Helical" evidence="12">
    <location>
        <begin position="462"/>
        <end position="480"/>
    </location>
</feature>
<proteinExistence type="inferred from homology"/>
<evidence type="ECO:0000313" key="14">
    <source>
        <dbReference type="Proteomes" id="UP001367676"/>
    </source>
</evidence>
<dbReference type="Pfam" id="PF01130">
    <property type="entry name" value="CD36"/>
    <property type="match status" value="1"/>
</dbReference>
<evidence type="ECO:0000256" key="6">
    <source>
        <dbReference type="ARBA" id="ARBA00022725"/>
    </source>
</evidence>
<dbReference type="EMBL" id="JBBCAQ010000006">
    <property type="protein sequence ID" value="KAK7603586.1"/>
    <property type="molecule type" value="Genomic_DNA"/>
</dbReference>
<sequence length="728" mass="83027">MVKPTTLVVSGIICILIAVGVGWFAFPKLMKSKITEAKQLRKGSQMRKDWTNLPIDLDFKMYIFNVTNPDEVQNGGKPHVQEVGPYYYRERKGKTDLEDDPEEDTITYHMINTWYFDEELSKPLTGDEIIVIPHLVILVFAQVTQIQKPAALNMINKAIPHIFNNPNTIFLTTTAREFLFDGIPLNCSKAKEFAANAVCDQIRAKPDGMVARDNDTFLFSMFGAKNATPDVNTITVKRGIKNIQEVGQVVMYNGKPQMEYWNGVPCNQIKGSDTTMFTPFMEPEDVWSFGAEVCRSIVARYIEPRDYKGIHGYYYEADLGDMSTDPELKCFCPVNGTCLKKGAFDIFKCVGAPFILTLPHCYLCDAEYLNSVNGLNPVKEKHAIDTIFEPITGSPVSGHRRLQFNMWLFKIQKINIMKTLSEEKIFMPIMWLEEGADLNDTLCKTIRHLLYRPVKIVKVSRIIFLVLGICLIVGAIFIHYQRSKLNIGDSSKEDSKATITQFALTHKQFVQLDEVFITSATILLQSVASSQATGNGQGFVRCHCMQKSLNKHCFLSCPQNIEEMYSTCYELFLRPHYRHELRIFINNTGFFTGTSKCLHQTITFVSKPDIGLFPTDRQEFMFPCWGRHEPIRTSPTDDDYRLKFLLATIPNEGIFYVFVATKVADKGYKIYLHEVILDMPSPIPNRQIDLDDLERELVLVTIPTVNRWPSSLEYIYVHEVIVPGTPIQ</sequence>
<evidence type="ECO:0000256" key="11">
    <source>
        <dbReference type="ARBA" id="ARBA00023180"/>
    </source>
</evidence>
<evidence type="ECO:0008006" key="15">
    <source>
        <dbReference type="Google" id="ProtNLM"/>
    </source>
</evidence>
<reference evidence="13 14" key="1">
    <citation type="submission" date="2024-03" db="EMBL/GenBank/DDBJ databases">
        <title>Adaptation during the transition from Ophiocordyceps entomopathogen to insect associate is accompanied by gene loss and intensified selection.</title>
        <authorList>
            <person name="Ward C.M."/>
            <person name="Onetto C.A."/>
            <person name="Borneman A.R."/>
        </authorList>
    </citation>
    <scope>NUCLEOTIDE SEQUENCE [LARGE SCALE GENOMIC DNA]</scope>
    <source>
        <strain evidence="13">AWRI1</strain>
        <tissue evidence="13">Single Adult Female</tissue>
    </source>
</reference>
<keyword evidence="9" id="KW-1015">Disulfide bond</keyword>
<dbReference type="GO" id="GO:0007608">
    <property type="term" value="P:sensory perception of smell"/>
    <property type="evidence" value="ECO:0007669"/>
    <property type="project" value="UniProtKB-KW"/>
</dbReference>
<keyword evidence="14" id="KW-1185">Reference proteome</keyword>
<evidence type="ECO:0000256" key="5">
    <source>
        <dbReference type="ARBA" id="ARBA00022692"/>
    </source>
</evidence>
<keyword evidence="5 12" id="KW-0812">Transmembrane</keyword>
<keyword evidence="10" id="KW-0675">Receptor</keyword>
<dbReference type="GO" id="GO:0005044">
    <property type="term" value="F:scavenger receptor activity"/>
    <property type="evidence" value="ECO:0007669"/>
    <property type="project" value="TreeGrafter"/>
</dbReference>
<keyword evidence="6" id="KW-0552">Olfaction</keyword>
<evidence type="ECO:0000256" key="12">
    <source>
        <dbReference type="SAM" id="Phobius"/>
    </source>
</evidence>
<dbReference type="Proteomes" id="UP001367676">
    <property type="component" value="Unassembled WGS sequence"/>
</dbReference>